<reference evidence="4" key="1">
    <citation type="submission" date="2018-06" db="EMBL/GenBank/DDBJ databases">
        <authorList>
            <person name="Zhirakovskaya E."/>
        </authorList>
    </citation>
    <scope>NUCLEOTIDE SEQUENCE</scope>
</reference>
<protein>
    <recommendedName>
        <fullName evidence="5">Gfo/Idh/MocA family oxidoreductase</fullName>
    </recommendedName>
</protein>
<sequence>MRLHMSSIKVGLIGCGRIVQQVHLNILTHMSGVDLVALAEVDPERRKQAALRAPGARSFADYRELLEAPEVTAVIICLPNALHAEAAVAAFQKGKSVYLEKPLATNLGDANRVVECWRQADVVGMIGFNYRFHALYQEARLQIDSGRLGDTICGRSVFSSMSRNLPAWKQNRQDGGGVLLDLASHHIDLIHFLFGQRVNNVFANICSQDFEGDSAILQLELDDGLIVQSFFSMKAIDEDVFEIYGDKGKIRIDRYHSLNVEFSDPAIDFSLIRRMGRKLRRLAGSPYLLDKIRGTGREPSYQLALSHFISSVRANRSAQPDILDGLRSLAVVEAAERSARTGRRVLVEDPAK</sequence>
<dbReference type="Pfam" id="PF02894">
    <property type="entry name" value="GFO_IDH_MocA_C"/>
    <property type="match status" value="1"/>
</dbReference>
<feature type="domain" description="Gfo/Idh/MocA-like oxidoreductase C-terminal" evidence="3">
    <location>
        <begin position="142"/>
        <end position="345"/>
    </location>
</feature>
<dbReference type="EMBL" id="UOGE01000106">
    <property type="protein sequence ID" value="VAX25420.1"/>
    <property type="molecule type" value="Genomic_DNA"/>
</dbReference>
<evidence type="ECO:0000256" key="1">
    <source>
        <dbReference type="ARBA" id="ARBA00023002"/>
    </source>
</evidence>
<evidence type="ECO:0008006" key="5">
    <source>
        <dbReference type="Google" id="ProtNLM"/>
    </source>
</evidence>
<keyword evidence="1" id="KW-0560">Oxidoreductase</keyword>
<dbReference type="SUPFAM" id="SSF55347">
    <property type="entry name" value="Glyceraldehyde-3-phosphate dehydrogenase-like, C-terminal domain"/>
    <property type="match status" value="1"/>
</dbReference>
<dbReference type="GO" id="GO:0016491">
    <property type="term" value="F:oxidoreductase activity"/>
    <property type="evidence" value="ECO:0007669"/>
    <property type="project" value="UniProtKB-KW"/>
</dbReference>
<dbReference type="Gene3D" id="3.40.50.720">
    <property type="entry name" value="NAD(P)-binding Rossmann-like Domain"/>
    <property type="match status" value="1"/>
</dbReference>
<evidence type="ECO:0000313" key="4">
    <source>
        <dbReference type="EMBL" id="VAX25420.1"/>
    </source>
</evidence>
<evidence type="ECO:0000259" key="2">
    <source>
        <dbReference type="Pfam" id="PF01408"/>
    </source>
</evidence>
<dbReference type="InterPro" id="IPR000683">
    <property type="entry name" value="Gfo/Idh/MocA-like_OxRdtase_N"/>
</dbReference>
<dbReference type="PANTHER" id="PTHR43818">
    <property type="entry name" value="BCDNA.GH03377"/>
    <property type="match status" value="1"/>
</dbReference>
<dbReference type="InterPro" id="IPR036291">
    <property type="entry name" value="NAD(P)-bd_dom_sf"/>
</dbReference>
<dbReference type="Pfam" id="PF01408">
    <property type="entry name" value="GFO_IDH_MocA"/>
    <property type="match status" value="1"/>
</dbReference>
<dbReference type="InterPro" id="IPR004104">
    <property type="entry name" value="Gfo/Idh/MocA-like_OxRdtase_C"/>
</dbReference>
<feature type="domain" description="Gfo/Idh/MocA-like oxidoreductase N-terminal" evidence="2">
    <location>
        <begin position="8"/>
        <end position="127"/>
    </location>
</feature>
<name>A0A3B1CRW4_9ZZZZ</name>
<gene>
    <name evidence="4" type="ORF">MNBD_NITROSPINAE02-1149</name>
</gene>
<dbReference type="InterPro" id="IPR050463">
    <property type="entry name" value="Gfo/Idh/MocA_oxidrdct_glycsds"/>
</dbReference>
<organism evidence="4">
    <name type="scientific">hydrothermal vent metagenome</name>
    <dbReference type="NCBI Taxonomy" id="652676"/>
    <lineage>
        <taxon>unclassified sequences</taxon>
        <taxon>metagenomes</taxon>
        <taxon>ecological metagenomes</taxon>
    </lineage>
</organism>
<proteinExistence type="predicted"/>
<evidence type="ECO:0000259" key="3">
    <source>
        <dbReference type="Pfam" id="PF02894"/>
    </source>
</evidence>
<dbReference type="AlphaFoldDB" id="A0A3B1CRW4"/>
<dbReference type="SUPFAM" id="SSF51735">
    <property type="entry name" value="NAD(P)-binding Rossmann-fold domains"/>
    <property type="match status" value="1"/>
</dbReference>
<dbReference type="GO" id="GO:0000166">
    <property type="term" value="F:nucleotide binding"/>
    <property type="evidence" value="ECO:0007669"/>
    <property type="project" value="InterPro"/>
</dbReference>
<dbReference type="PANTHER" id="PTHR43818:SF11">
    <property type="entry name" value="BCDNA.GH03377"/>
    <property type="match status" value="1"/>
</dbReference>
<dbReference type="Gene3D" id="3.30.360.10">
    <property type="entry name" value="Dihydrodipicolinate Reductase, domain 2"/>
    <property type="match status" value="1"/>
</dbReference>
<accession>A0A3B1CRW4</accession>